<keyword evidence="4" id="KW-1185">Reference proteome</keyword>
<dbReference type="STRING" id="376489.A5892_04430"/>
<dbReference type="Pfam" id="PF07995">
    <property type="entry name" value="GSDH"/>
    <property type="match status" value="1"/>
</dbReference>
<name>A0A172YCG1_9GAMM</name>
<dbReference type="AlphaFoldDB" id="A0A172YCG1"/>
<evidence type="ECO:0000259" key="2">
    <source>
        <dbReference type="Pfam" id="PF07995"/>
    </source>
</evidence>
<dbReference type="EMBL" id="CP015243">
    <property type="protein sequence ID" value="ANF56806.1"/>
    <property type="molecule type" value="Genomic_DNA"/>
</dbReference>
<dbReference type="KEGG" id="haa:A5892_04430"/>
<dbReference type="SUPFAM" id="SSF50952">
    <property type="entry name" value="Soluble quinoprotein glucose dehydrogenase"/>
    <property type="match status" value="1"/>
</dbReference>
<proteinExistence type="predicted"/>
<accession>A0A172YCG1</accession>
<organism evidence="3 4">
    <name type="scientific">Halotalea alkalilenta</name>
    <dbReference type="NCBI Taxonomy" id="376489"/>
    <lineage>
        <taxon>Bacteria</taxon>
        <taxon>Pseudomonadati</taxon>
        <taxon>Pseudomonadota</taxon>
        <taxon>Gammaproteobacteria</taxon>
        <taxon>Oceanospirillales</taxon>
        <taxon>Halomonadaceae</taxon>
        <taxon>Halotalea</taxon>
    </lineage>
</organism>
<dbReference type="Gene3D" id="2.120.10.30">
    <property type="entry name" value="TolB, C-terminal domain"/>
    <property type="match status" value="1"/>
</dbReference>
<evidence type="ECO:0000313" key="3">
    <source>
        <dbReference type="EMBL" id="ANF56806.1"/>
    </source>
</evidence>
<protein>
    <submittedName>
        <fullName evidence="3">Oxidoreductase</fullName>
    </submittedName>
</protein>
<evidence type="ECO:0000313" key="4">
    <source>
        <dbReference type="Proteomes" id="UP000077875"/>
    </source>
</evidence>
<dbReference type="PANTHER" id="PTHR19328:SF75">
    <property type="entry name" value="ALDOSE SUGAR DEHYDROGENASE YLII"/>
    <property type="match status" value="1"/>
</dbReference>
<reference evidence="3 4" key="1">
    <citation type="submission" date="2016-04" db="EMBL/GenBank/DDBJ databases">
        <title>Complete Genome Sequence of Halotalea alkalilenta IHB B 13600.</title>
        <authorList>
            <person name="Swarnkar M.K."/>
            <person name="Sharma A."/>
            <person name="Kaushal K."/>
            <person name="Soni R."/>
            <person name="Rana S."/>
            <person name="Singh A.K."/>
            <person name="Gulati A."/>
        </authorList>
    </citation>
    <scope>NUCLEOTIDE SEQUENCE [LARGE SCALE GENOMIC DNA]</scope>
    <source>
        <strain evidence="3 4">IHB B 13600</strain>
    </source>
</reference>
<feature type="domain" description="Glucose/Sorbosone dehydrogenase" evidence="2">
    <location>
        <begin position="47"/>
        <end position="376"/>
    </location>
</feature>
<sequence length="381" mass="41459">MLRFPCALALLLCAAPSLALTPPEGADSSEYPSERGTLRVTSIVEGLERPWALAFLPDGRALVSEKPGRLRLVSDAGELSAPLEGLPEVWAQRQGGLLDIAVPPDFEHDPWIYFTYAEAGDDGRAGTALARARLEGERLNGVEVLFRQADKLSTGNHFGSRIVFADDGTLFVALGENNQRPTAQRLDLHQGKVVRLNRDGSVPTDNPFVGDDDALDEIWSYGHRNPQGAALHPDSRALWVNEHGPRGGDEINLPQPGANYGWPLATHGIDYSGQSIAEAQGAEVEGTEPPDYVWEISPGVSGMAFATDERLGEWQGDLFIGALATEELIRLELDGDRVSHEERLLAGRGERIRDVRQGPDGALYLLTDHDDGKLLKLELLD</sequence>
<dbReference type="Proteomes" id="UP000077875">
    <property type="component" value="Chromosome"/>
</dbReference>
<keyword evidence="1" id="KW-0732">Signal</keyword>
<dbReference type="RefSeq" id="WP_064121774.1">
    <property type="nucleotide sequence ID" value="NZ_CP015243.1"/>
</dbReference>
<feature type="chain" id="PRO_5008004583" evidence="1">
    <location>
        <begin position="20"/>
        <end position="381"/>
    </location>
</feature>
<evidence type="ECO:0000256" key="1">
    <source>
        <dbReference type="SAM" id="SignalP"/>
    </source>
</evidence>
<dbReference type="InterPro" id="IPR011041">
    <property type="entry name" value="Quinoprot_gluc/sorb_DH_b-prop"/>
</dbReference>
<gene>
    <name evidence="3" type="ORF">A5892_04430</name>
</gene>
<dbReference type="InterPro" id="IPR011042">
    <property type="entry name" value="6-blade_b-propeller_TolB-like"/>
</dbReference>
<dbReference type="InterPro" id="IPR012938">
    <property type="entry name" value="Glc/Sorbosone_DH"/>
</dbReference>
<feature type="signal peptide" evidence="1">
    <location>
        <begin position="1"/>
        <end position="19"/>
    </location>
</feature>
<dbReference type="PANTHER" id="PTHR19328">
    <property type="entry name" value="HEDGEHOG-INTERACTING PROTEIN"/>
    <property type="match status" value="1"/>
</dbReference>